<gene>
    <name evidence="3" type="ORF">DIZ79_07300</name>
</gene>
<accession>A0A370DXY3</accession>
<organism evidence="3 4">
    <name type="scientific">endosymbiont of Lamellibrachia luymesi</name>
    <dbReference type="NCBI Taxonomy" id="2200907"/>
    <lineage>
        <taxon>Bacteria</taxon>
        <taxon>Pseudomonadati</taxon>
        <taxon>Pseudomonadota</taxon>
        <taxon>Gammaproteobacteria</taxon>
        <taxon>sulfur-oxidizing symbionts</taxon>
    </lineage>
</organism>
<dbReference type="AlphaFoldDB" id="A0A370DXY3"/>
<dbReference type="Pfam" id="PF04986">
    <property type="entry name" value="Y2_Tnp"/>
    <property type="match status" value="1"/>
</dbReference>
<evidence type="ECO:0000259" key="2">
    <source>
        <dbReference type="Pfam" id="PF14319"/>
    </source>
</evidence>
<proteinExistence type="predicted"/>
<dbReference type="Pfam" id="PF14319">
    <property type="entry name" value="Zn_Tnp_IS91"/>
    <property type="match status" value="1"/>
</dbReference>
<dbReference type="GO" id="GO:0006313">
    <property type="term" value="P:DNA transposition"/>
    <property type="evidence" value="ECO:0007669"/>
    <property type="project" value="InterPro"/>
</dbReference>
<evidence type="ECO:0000259" key="1">
    <source>
        <dbReference type="Pfam" id="PF04986"/>
    </source>
</evidence>
<evidence type="ECO:0000313" key="3">
    <source>
        <dbReference type="EMBL" id="RDH91096.1"/>
    </source>
</evidence>
<dbReference type="EMBL" id="QFXD01000136">
    <property type="protein sequence ID" value="RDH91096.1"/>
    <property type="molecule type" value="Genomic_DNA"/>
</dbReference>
<dbReference type="InterPro" id="IPR026889">
    <property type="entry name" value="Zn_Tnp"/>
</dbReference>
<dbReference type="Proteomes" id="UP000255508">
    <property type="component" value="Unassembled WGS sequence"/>
</dbReference>
<dbReference type="GO" id="GO:0003677">
    <property type="term" value="F:DNA binding"/>
    <property type="evidence" value="ECO:0007669"/>
    <property type="project" value="InterPro"/>
</dbReference>
<dbReference type="PANTHER" id="PTHR37023:SF1">
    <property type="entry name" value="ISSOD25 TRANSPOSASE TNPA_ISSOD25"/>
    <property type="match status" value="1"/>
</dbReference>
<dbReference type="PANTHER" id="PTHR37023">
    <property type="entry name" value="TRANSPOSASE"/>
    <property type="match status" value="1"/>
</dbReference>
<reference evidence="3 4" key="1">
    <citation type="journal article" date="2018" name="ISME J.">
        <title>Endosymbiont genomes yield clues of tubeworm success.</title>
        <authorList>
            <person name="Li Y."/>
            <person name="Liles M.R."/>
            <person name="Halanych K.M."/>
        </authorList>
    </citation>
    <scope>NUCLEOTIDE SEQUENCE [LARGE SCALE GENOMIC DNA]</scope>
    <source>
        <strain evidence="3">A1422</strain>
    </source>
</reference>
<feature type="domain" description="Transposase zinc-binding" evidence="2">
    <location>
        <begin position="12"/>
        <end position="103"/>
    </location>
</feature>
<name>A0A370DXY3_9GAMM</name>
<sequence>MGECEMTRLSSIIKTFEADFLAKYQQQVLPSHKKALSRMAICRTAESPKMLAGCPACEHQSLVPHSCGHRNCPHCQAHEGQRWLTRQLSKELPVGYFLITFTLPAQFRSLVWRNQRTLYSCMMRCAWETVRDFTQNDKQLKGAAGATLVLHTHTRALDYHPHVHLLMPAAAVDTSRRLWREKRSRGKRHYLFSHRALAKVFRAKMLEAITEAGLLLPKQHPTTWIVDCKAVG</sequence>
<dbReference type="InterPro" id="IPR007069">
    <property type="entry name" value="Transposase_32"/>
</dbReference>
<dbReference type="GO" id="GO:0004803">
    <property type="term" value="F:transposase activity"/>
    <property type="evidence" value="ECO:0007669"/>
    <property type="project" value="InterPro"/>
</dbReference>
<evidence type="ECO:0000313" key="4">
    <source>
        <dbReference type="Proteomes" id="UP000255508"/>
    </source>
</evidence>
<comment type="caution">
    <text evidence="3">The sequence shown here is derived from an EMBL/GenBank/DDBJ whole genome shotgun (WGS) entry which is preliminary data.</text>
</comment>
<protein>
    <submittedName>
        <fullName evidence="3">IS91 family transposase</fullName>
    </submittedName>
</protein>
<feature type="non-terminal residue" evidence="3">
    <location>
        <position position="232"/>
    </location>
</feature>
<feature type="domain" description="Transposase IS801/IS1294" evidence="1">
    <location>
        <begin position="145"/>
        <end position="212"/>
    </location>
</feature>